<comment type="caution">
    <text evidence="4">The sequence shown here is derived from an EMBL/GenBank/DDBJ whole genome shotgun (WGS) entry which is preliminary data.</text>
</comment>
<gene>
    <name evidence="4" type="ORF">A3Q56_02380</name>
</gene>
<evidence type="ECO:0008006" key="6">
    <source>
        <dbReference type="Google" id="ProtNLM"/>
    </source>
</evidence>
<comment type="subcellular location">
    <subcellularLocation>
        <location evidence="1">Lipid droplet</location>
    </subcellularLocation>
</comment>
<dbReference type="GO" id="GO:0005829">
    <property type="term" value="C:cytosol"/>
    <property type="evidence" value="ECO:0007669"/>
    <property type="project" value="TreeGrafter"/>
</dbReference>
<dbReference type="Pfam" id="PF03036">
    <property type="entry name" value="Perilipin"/>
    <property type="match status" value="1"/>
</dbReference>
<dbReference type="PANTHER" id="PTHR14024:SF49">
    <property type="entry name" value="LIPID STORAGE DROPLETS SURFACE-BINDING PROTEIN 1"/>
    <property type="match status" value="1"/>
</dbReference>
<comment type="similarity">
    <text evidence="2">Belongs to the perilipin family.</text>
</comment>
<dbReference type="InterPro" id="IPR036397">
    <property type="entry name" value="RNaseH_sf"/>
</dbReference>
<dbReference type="PANTHER" id="PTHR14024">
    <property type="entry name" value="PERILIPIN"/>
    <property type="match status" value="1"/>
</dbReference>
<keyword evidence="3" id="KW-0551">Lipid droplet</keyword>
<evidence type="ECO:0000256" key="2">
    <source>
        <dbReference type="ARBA" id="ARBA00006311"/>
    </source>
</evidence>
<keyword evidence="5" id="KW-1185">Reference proteome</keyword>
<sequence>MQKHLEDLLKIPNLSDKSSENNVTMFEISSILDVTSDDVILEIFSLINNNQNKAIYEDVVKSTLFVNQITSRIFIKYLLKSVVLEFDCMMDSTNTTQENITMENDSNFLNYVSQIPIVESTLVKSHIYVDKLREKNIMTRCMVNYVSTCANLACLSATPLMWAFNKPIKMVDHYALNSIKGLEKKFPIIKAPTEEVVTTVKNKIDEKITFGKDKSVKVYHYGNDKLVNVAKYSLVKLDETLEKSKPVKKTVDYILSSADSYISNNTILKDNENDLNDKESKTTSEILSKIMTRIGRRSYTLANLSYMNTYNIYALCRYLLVQAQNVSDMTKNKLTVSSDYVKSIYDRIKSDNSTYNFEIKSELEILRDASQLIEFRIIDICKKILTYTNINIKNAQQVIPSSVFVISQTISGIISNTYESLNEVHSFNAKKVNALGSESVIVNYSKSTYGKNNKSRTKITIGKIDVLRLLRHNSNNEGESAAQLKKNMNLIASKRTIQRDLKKNGRIYQKKVSPRLLKRHKLCRLNFTKKYHIWREDDSLFSSCAHGRGSIMVWGAFGYNGKLNLEINSPCKERNTVVINKIMRSMYLLEELTAKFVDYITAIENNSKEEHISDNTISPDNVIAKIETLTESKFEQEARDEITDFTNMNISTSTEICKEIEIPSLITKT</sequence>
<dbReference type="GO" id="GO:0019915">
    <property type="term" value="P:lipid storage"/>
    <property type="evidence" value="ECO:0007669"/>
    <property type="project" value="TreeGrafter"/>
</dbReference>
<dbReference type="Gene3D" id="3.30.420.10">
    <property type="entry name" value="Ribonuclease H-like superfamily/Ribonuclease H"/>
    <property type="match status" value="1"/>
</dbReference>
<dbReference type="Proteomes" id="UP000078046">
    <property type="component" value="Unassembled WGS sequence"/>
</dbReference>
<dbReference type="AlphaFoldDB" id="A0A177B817"/>
<organism evidence="4 5">
    <name type="scientific">Intoshia linei</name>
    <dbReference type="NCBI Taxonomy" id="1819745"/>
    <lineage>
        <taxon>Eukaryota</taxon>
        <taxon>Metazoa</taxon>
        <taxon>Spiralia</taxon>
        <taxon>Lophotrochozoa</taxon>
        <taxon>Mesozoa</taxon>
        <taxon>Orthonectida</taxon>
        <taxon>Rhopaluridae</taxon>
        <taxon>Intoshia</taxon>
    </lineage>
</organism>
<dbReference type="GO" id="GO:0005811">
    <property type="term" value="C:lipid droplet"/>
    <property type="evidence" value="ECO:0007669"/>
    <property type="project" value="UniProtKB-SubCell"/>
</dbReference>
<evidence type="ECO:0000256" key="3">
    <source>
        <dbReference type="ARBA" id="ARBA00022677"/>
    </source>
</evidence>
<protein>
    <recommendedName>
        <fullName evidence="6">Transposase Tc1-like domain-containing protein</fullName>
    </recommendedName>
</protein>
<name>A0A177B817_9BILA</name>
<proteinExistence type="inferred from homology"/>
<accession>A0A177B817</accession>
<evidence type="ECO:0000256" key="1">
    <source>
        <dbReference type="ARBA" id="ARBA00004502"/>
    </source>
</evidence>
<dbReference type="InterPro" id="IPR004279">
    <property type="entry name" value="Perilipin"/>
</dbReference>
<evidence type="ECO:0000313" key="4">
    <source>
        <dbReference type="EMBL" id="OAF69832.1"/>
    </source>
</evidence>
<reference evidence="4 5" key="1">
    <citation type="submission" date="2016-04" db="EMBL/GenBank/DDBJ databases">
        <title>The genome of Intoshia linei affirms orthonectids as highly simplified spiralians.</title>
        <authorList>
            <person name="Mikhailov K.V."/>
            <person name="Slusarev G.S."/>
            <person name="Nikitin M.A."/>
            <person name="Logacheva M.D."/>
            <person name="Penin A."/>
            <person name="Aleoshin V."/>
            <person name="Panchin Y.V."/>
        </authorList>
    </citation>
    <scope>NUCLEOTIDE SEQUENCE [LARGE SCALE GENOMIC DNA]</scope>
    <source>
        <strain evidence="4">Intl2013</strain>
        <tissue evidence="4">Whole animal</tissue>
    </source>
</reference>
<dbReference type="EMBL" id="LWCA01000223">
    <property type="protein sequence ID" value="OAF69832.1"/>
    <property type="molecule type" value="Genomic_DNA"/>
</dbReference>
<dbReference type="GO" id="GO:0003676">
    <property type="term" value="F:nucleic acid binding"/>
    <property type="evidence" value="ECO:0007669"/>
    <property type="project" value="InterPro"/>
</dbReference>
<dbReference type="OrthoDB" id="376826at2759"/>
<evidence type="ECO:0000313" key="5">
    <source>
        <dbReference type="Proteomes" id="UP000078046"/>
    </source>
</evidence>
<dbReference type="GO" id="GO:0010890">
    <property type="term" value="P:positive regulation of triglyceride storage"/>
    <property type="evidence" value="ECO:0007669"/>
    <property type="project" value="TreeGrafter"/>
</dbReference>